<reference evidence="1" key="1">
    <citation type="journal article" date="2020" name="Ecol. Evol.">
        <title>Genome structure and content of the rice root-knot nematode (Meloidogyne graminicola).</title>
        <authorList>
            <person name="Phan N.T."/>
            <person name="Danchin E.G.J."/>
            <person name="Klopp C."/>
            <person name="Perfus-Barbeoch L."/>
            <person name="Kozlowski D.K."/>
            <person name="Koutsovoulos G.D."/>
            <person name="Lopez-Roques C."/>
            <person name="Bouchez O."/>
            <person name="Zahm M."/>
            <person name="Besnard G."/>
            <person name="Bellafiore S."/>
        </authorList>
    </citation>
    <scope>NUCLEOTIDE SEQUENCE</scope>
    <source>
        <strain evidence="1">VN-18</strain>
    </source>
</reference>
<comment type="caution">
    <text evidence="1">The sequence shown here is derived from an EMBL/GenBank/DDBJ whole genome shotgun (WGS) entry which is preliminary data.</text>
</comment>
<sequence>MFINNKNSFYSSLNSFKNYFNSLLIVLLIFILFSSSEIVANDDNLQILGNAQFFRRNAKWINLPSGGGSLVSGRGNFRPGFHSNLNKQQILNDEPFFLLKRSSSQIPIRKTPFAISQNLYKKINKYFKILII</sequence>
<organism evidence="1 2">
    <name type="scientific">Meloidogyne graminicola</name>
    <dbReference type="NCBI Taxonomy" id="189291"/>
    <lineage>
        <taxon>Eukaryota</taxon>
        <taxon>Metazoa</taxon>
        <taxon>Ecdysozoa</taxon>
        <taxon>Nematoda</taxon>
        <taxon>Chromadorea</taxon>
        <taxon>Rhabditida</taxon>
        <taxon>Tylenchina</taxon>
        <taxon>Tylenchomorpha</taxon>
        <taxon>Tylenchoidea</taxon>
        <taxon>Meloidogynidae</taxon>
        <taxon>Meloidogyninae</taxon>
        <taxon>Meloidogyne</taxon>
    </lineage>
</organism>
<dbReference type="AlphaFoldDB" id="A0A8T0A2R5"/>
<dbReference type="OrthoDB" id="5835206at2759"/>
<protein>
    <submittedName>
        <fullName evidence="1">Uncharacterized protein</fullName>
    </submittedName>
</protein>
<evidence type="ECO:0000313" key="2">
    <source>
        <dbReference type="Proteomes" id="UP000605970"/>
    </source>
</evidence>
<keyword evidence="2" id="KW-1185">Reference proteome</keyword>
<proteinExistence type="predicted"/>
<dbReference type="Proteomes" id="UP000605970">
    <property type="component" value="Unassembled WGS sequence"/>
</dbReference>
<accession>A0A8T0A2R5</accession>
<dbReference type="EMBL" id="JABEBT010000001">
    <property type="protein sequence ID" value="KAF7640381.1"/>
    <property type="molecule type" value="Genomic_DNA"/>
</dbReference>
<gene>
    <name evidence="1" type="ORF">Mgra_00000202</name>
</gene>
<evidence type="ECO:0000313" key="1">
    <source>
        <dbReference type="EMBL" id="KAF7640381.1"/>
    </source>
</evidence>
<name>A0A8T0A2R5_9BILA</name>